<keyword evidence="3" id="KW-0813">Transport</keyword>
<accession>A0A811KVL3</accession>
<dbReference type="GO" id="GO:0015165">
    <property type="term" value="F:pyrimidine nucleotide-sugar transmembrane transporter activity"/>
    <property type="evidence" value="ECO:0007669"/>
    <property type="project" value="InterPro"/>
</dbReference>
<dbReference type="InterPro" id="IPR037185">
    <property type="entry name" value="EmrE-like"/>
</dbReference>
<dbReference type="Proteomes" id="UP000783686">
    <property type="component" value="Unassembled WGS sequence"/>
</dbReference>
<evidence type="ECO:0000256" key="6">
    <source>
        <dbReference type="ARBA" id="ARBA00023136"/>
    </source>
</evidence>
<feature type="transmembrane region" description="Helical" evidence="7">
    <location>
        <begin position="66"/>
        <end position="89"/>
    </location>
</feature>
<comment type="subcellular location">
    <subcellularLocation>
        <location evidence="1">Membrane</location>
        <topology evidence="1">Multi-pass membrane protein</topology>
    </subcellularLocation>
</comment>
<keyword evidence="5 7" id="KW-1133">Transmembrane helix</keyword>
<evidence type="ECO:0000256" key="5">
    <source>
        <dbReference type="ARBA" id="ARBA00022989"/>
    </source>
</evidence>
<feature type="transmembrane region" description="Helical" evidence="7">
    <location>
        <begin position="320"/>
        <end position="337"/>
    </location>
</feature>
<dbReference type="Pfam" id="PF04142">
    <property type="entry name" value="Nuc_sug_transp"/>
    <property type="match status" value="1"/>
</dbReference>
<evidence type="ECO:0000256" key="7">
    <source>
        <dbReference type="SAM" id="Phobius"/>
    </source>
</evidence>
<reference evidence="8" key="1">
    <citation type="submission" date="2020-09" db="EMBL/GenBank/DDBJ databases">
        <authorList>
            <person name="Kikuchi T."/>
        </authorList>
    </citation>
    <scope>NUCLEOTIDE SEQUENCE</scope>
    <source>
        <strain evidence="8">SH1</strain>
    </source>
</reference>
<dbReference type="PIRSF" id="PIRSF005799">
    <property type="entry name" value="UDP-gal_transpt"/>
    <property type="match status" value="1"/>
</dbReference>
<keyword evidence="4 7" id="KW-0812">Transmembrane</keyword>
<evidence type="ECO:0000256" key="2">
    <source>
        <dbReference type="ARBA" id="ARBA00009976"/>
    </source>
</evidence>
<organism evidence="8 9">
    <name type="scientific">Bursaphelenchus okinawaensis</name>
    <dbReference type="NCBI Taxonomy" id="465554"/>
    <lineage>
        <taxon>Eukaryota</taxon>
        <taxon>Metazoa</taxon>
        <taxon>Ecdysozoa</taxon>
        <taxon>Nematoda</taxon>
        <taxon>Chromadorea</taxon>
        <taxon>Rhabditida</taxon>
        <taxon>Tylenchina</taxon>
        <taxon>Tylenchomorpha</taxon>
        <taxon>Aphelenchoidea</taxon>
        <taxon>Aphelenchoididae</taxon>
        <taxon>Bursaphelenchus</taxon>
    </lineage>
</organism>
<comment type="similarity">
    <text evidence="2">Belongs to the nucleotide-sugar transporter family. SLC35A subfamily.</text>
</comment>
<evidence type="ECO:0000313" key="8">
    <source>
        <dbReference type="EMBL" id="CAD5220688.1"/>
    </source>
</evidence>
<dbReference type="PANTHER" id="PTHR10231">
    <property type="entry name" value="NUCLEOTIDE-SUGAR TRANSMEMBRANE TRANSPORTER"/>
    <property type="match status" value="1"/>
</dbReference>
<feature type="transmembrane region" description="Helical" evidence="7">
    <location>
        <begin position="228"/>
        <end position="249"/>
    </location>
</feature>
<feature type="transmembrane region" description="Helical" evidence="7">
    <location>
        <begin position="195"/>
        <end position="216"/>
    </location>
</feature>
<keyword evidence="9" id="KW-1185">Reference proteome</keyword>
<keyword evidence="6 7" id="KW-0472">Membrane</keyword>
<dbReference type="OrthoDB" id="419167at2759"/>
<proteinExistence type="inferred from homology"/>
<dbReference type="SUPFAM" id="SSF103481">
    <property type="entry name" value="Multidrug resistance efflux transporter EmrE"/>
    <property type="match status" value="1"/>
</dbReference>
<feature type="transmembrane region" description="Helical" evidence="7">
    <location>
        <begin position="269"/>
        <end position="291"/>
    </location>
</feature>
<dbReference type="GO" id="GO:0000139">
    <property type="term" value="C:Golgi membrane"/>
    <property type="evidence" value="ECO:0007669"/>
    <property type="project" value="InterPro"/>
</dbReference>
<sequence>MKDLEVADIEPLLPITDYECVKKIPIRLSQPKKSKYRFSILIWLSFHTAVHSLLLTYSRSRPNVEIYLPSVAVFFTEIIKAIVCLMIVAGTEESLLSSLSSHVLNAPKQVLRMAVPAVLYNIQSNLLYLAAGYIDPATFMILQQLKIFSSAVSSVVLLNRKLSIGQWLSLLLLFSGVCVVQISRAKNLSSSHDESFIGVLCVTIAAMTSGFAGVYMELQLKSVEPVSIWLRNIQMSTVSIPAAFTTILIQDGKTILSGSVSMTKGFDWAAWSTVFSSVLSGISVALCLKYADNIAKDFAAASAIILTTVGAAVVFQVYPNWIFCFGAVMVMCATYLFSKLKSTHVEKPKHVDMDEKQ</sequence>
<evidence type="ECO:0008006" key="10">
    <source>
        <dbReference type="Google" id="ProtNLM"/>
    </source>
</evidence>
<dbReference type="EMBL" id="CAJFDH010000004">
    <property type="protein sequence ID" value="CAD5220688.1"/>
    <property type="molecule type" value="Genomic_DNA"/>
</dbReference>
<dbReference type="InterPro" id="IPR007271">
    <property type="entry name" value="Nuc_sug_transpt"/>
</dbReference>
<keyword evidence="3" id="KW-0762">Sugar transport</keyword>
<feature type="transmembrane region" description="Helical" evidence="7">
    <location>
        <begin position="36"/>
        <end position="54"/>
    </location>
</feature>
<dbReference type="AlphaFoldDB" id="A0A811KVL3"/>
<dbReference type="NCBIfam" id="TIGR00803">
    <property type="entry name" value="nst"/>
    <property type="match status" value="1"/>
</dbReference>
<feature type="transmembrane region" description="Helical" evidence="7">
    <location>
        <begin position="165"/>
        <end position="183"/>
    </location>
</feature>
<dbReference type="EMBL" id="CAJFCW020000004">
    <property type="protein sequence ID" value="CAG9114043.1"/>
    <property type="molecule type" value="Genomic_DNA"/>
</dbReference>
<name>A0A811KVL3_9BILA</name>
<evidence type="ECO:0000256" key="3">
    <source>
        <dbReference type="ARBA" id="ARBA00022597"/>
    </source>
</evidence>
<evidence type="ECO:0000313" key="9">
    <source>
        <dbReference type="Proteomes" id="UP000614601"/>
    </source>
</evidence>
<dbReference type="Proteomes" id="UP000614601">
    <property type="component" value="Unassembled WGS sequence"/>
</dbReference>
<comment type="caution">
    <text evidence="8">The sequence shown here is derived from an EMBL/GenBank/DDBJ whole genome shotgun (WGS) entry which is preliminary data.</text>
</comment>
<evidence type="ECO:0000256" key="4">
    <source>
        <dbReference type="ARBA" id="ARBA00022692"/>
    </source>
</evidence>
<feature type="transmembrane region" description="Helical" evidence="7">
    <location>
        <begin position="137"/>
        <end position="158"/>
    </location>
</feature>
<feature type="transmembrane region" description="Helical" evidence="7">
    <location>
        <begin position="298"/>
        <end position="314"/>
    </location>
</feature>
<protein>
    <recommendedName>
        <fullName evidence="10">UDP-galactose transporter</fullName>
    </recommendedName>
</protein>
<evidence type="ECO:0000256" key="1">
    <source>
        <dbReference type="ARBA" id="ARBA00004141"/>
    </source>
</evidence>
<gene>
    <name evidence="8" type="ORF">BOKJ2_LOCUS9069</name>
</gene>